<gene>
    <name evidence="2" type="ORF">CPT_Shady_062</name>
</gene>
<reference evidence="2" key="1">
    <citation type="submission" date="2020-07" db="EMBL/GenBank/DDBJ databases">
        <title>Complete genome sequence of Streptomyces phage Shady.</title>
        <authorList>
            <person name="Ortega C.A."/>
            <person name="Hernandez I."/>
            <person name="Guadalupe Vizoso-Pinto M."/>
            <person name="Clark J.D."/>
            <person name="Liu M."/>
            <person name="Burrowes B.H."/>
        </authorList>
    </citation>
    <scope>NUCLEOTIDE SEQUENCE</scope>
</reference>
<sequence>MFSLSNGLRPSPLDTVVKHSGMDNSETTLRLPPAQLSTCDEPVMIVRMSARTGHGWLKPVVRT</sequence>
<organism evidence="2 3">
    <name type="scientific">Streptomyces phage Shady</name>
    <dbReference type="NCBI Taxonomy" id="2767585"/>
    <lineage>
        <taxon>Viruses</taxon>
        <taxon>Duplodnaviria</taxon>
        <taxon>Heunggongvirae</taxon>
        <taxon>Uroviricota</taxon>
        <taxon>Caudoviricetes</taxon>
        <taxon>Colingsworthviridae</taxon>
        <taxon>Shadyvirus</taxon>
        <taxon>Shadyvirus shady</taxon>
    </lineage>
</organism>
<name>A0A873WHJ0_9CAUD</name>
<dbReference type="EMBL" id="MT701596">
    <property type="protein sequence ID" value="QPB09823.1"/>
    <property type="molecule type" value="Genomic_DNA"/>
</dbReference>
<dbReference type="Proteomes" id="UP000663311">
    <property type="component" value="Segment"/>
</dbReference>
<proteinExistence type="predicted"/>
<feature type="region of interest" description="Disordered" evidence="1">
    <location>
        <begin position="1"/>
        <end position="29"/>
    </location>
</feature>
<accession>A0A873WHJ0</accession>
<evidence type="ECO:0000313" key="3">
    <source>
        <dbReference type="Proteomes" id="UP000663311"/>
    </source>
</evidence>
<evidence type="ECO:0000313" key="2">
    <source>
        <dbReference type="EMBL" id="QPB09823.1"/>
    </source>
</evidence>
<protein>
    <submittedName>
        <fullName evidence="2">Uncharacterized protein</fullName>
    </submittedName>
</protein>
<keyword evidence="3" id="KW-1185">Reference proteome</keyword>
<evidence type="ECO:0000256" key="1">
    <source>
        <dbReference type="SAM" id="MobiDB-lite"/>
    </source>
</evidence>